<name>A0A820RFZ1_9BILA</name>
<protein>
    <submittedName>
        <fullName evidence="1">Uncharacterized protein</fullName>
    </submittedName>
</protein>
<comment type="caution">
    <text evidence="1">The sequence shown here is derived from an EMBL/GenBank/DDBJ whole genome shotgun (WGS) entry which is preliminary data.</text>
</comment>
<accession>A0A820RFZ1</accession>
<organism evidence="1 2">
    <name type="scientific">Adineta steineri</name>
    <dbReference type="NCBI Taxonomy" id="433720"/>
    <lineage>
        <taxon>Eukaryota</taxon>
        <taxon>Metazoa</taxon>
        <taxon>Spiralia</taxon>
        <taxon>Gnathifera</taxon>
        <taxon>Rotifera</taxon>
        <taxon>Eurotatoria</taxon>
        <taxon>Bdelloidea</taxon>
        <taxon>Adinetida</taxon>
        <taxon>Adinetidae</taxon>
        <taxon>Adineta</taxon>
    </lineage>
</organism>
<feature type="non-terminal residue" evidence="1">
    <location>
        <position position="1"/>
    </location>
</feature>
<dbReference type="AlphaFoldDB" id="A0A820RFZ1"/>
<evidence type="ECO:0000313" key="2">
    <source>
        <dbReference type="Proteomes" id="UP000663844"/>
    </source>
</evidence>
<reference evidence="1" key="1">
    <citation type="submission" date="2021-02" db="EMBL/GenBank/DDBJ databases">
        <authorList>
            <person name="Nowell W R."/>
        </authorList>
    </citation>
    <scope>NUCLEOTIDE SEQUENCE</scope>
</reference>
<proteinExistence type="predicted"/>
<dbReference type="EMBL" id="CAJOAZ010030691">
    <property type="protein sequence ID" value="CAF4434885.1"/>
    <property type="molecule type" value="Genomic_DNA"/>
</dbReference>
<evidence type="ECO:0000313" key="1">
    <source>
        <dbReference type="EMBL" id="CAF4434885.1"/>
    </source>
</evidence>
<gene>
    <name evidence="1" type="ORF">OXD698_LOCUS53462</name>
</gene>
<sequence length="105" mass="11795">KENSDCLALNLTLSIDLINLGDETKISSSIKDLSFFGMNYQQLKESQIRYSVLSPSEIDAMIIINKNEQKIDLSIGDISINVDPAIIRTLVNLQNSINKKQVNHF</sequence>
<dbReference type="Proteomes" id="UP000663844">
    <property type="component" value="Unassembled WGS sequence"/>
</dbReference>